<proteinExistence type="predicted"/>
<feature type="compositionally biased region" description="Basic and acidic residues" evidence="1">
    <location>
        <begin position="31"/>
        <end position="46"/>
    </location>
</feature>
<keyword evidence="2" id="KW-0472">Membrane</keyword>
<organism evidence="3 4">
    <name type="scientific">Actinomadura parmotrematis</name>
    <dbReference type="NCBI Taxonomy" id="2864039"/>
    <lineage>
        <taxon>Bacteria</taxon>
        <taxon>Bacillati</taxon>
        <taxon>Actinomycetota</taxon>
        <taxon>Actinomycetes</taxon>
        <taxon>Streptosporangiales</taxon>
        <taxon>Thermomonosporaceae</taxon>
        <taxon>Actinomadura</taxon>
    </lineage>
</organism>
<dbReference type="RefSeq" id="WP_220170797.1">
    <property type="nucleotide sequence ID" value="NZ_JAIBOA010000036.1"/>
</dbReference>
<feature type="compositionally biased region" description="Basic and acidic residues" evidence="1">
    <location>
        <begin position="143"/>
        <end position="154"/>
    </location>
</feature>
<feature type="compositionally biased region" description="Basic and acidic residues" evidence="1">
    <location>
        <begin position="114"/>
        <end position="124"/>
    </location>
</feature>
<name>A0ABS7G4C9_9ACTN</name>
<dbReference type="EMBL" id="JAIBOA010000036">
    <property type="protein sequence ID" value="MBW8487562.1"/>
    <property type="molecule type" value="Genomic_DNA"/>
</dbReference>
<reference evidence="3 4" key="1">
    <citation type="submission" date="2021-07" db="EMBL/GenBank/DDBJ databases">
        <title>Actinomadura sp. PM05-2 isolated from lichen.</title>
        <authorList>
            <person name="Somphong A."/>
            <person name="Phongsopitanun W."/>
            <person name="Tanasupawat S."/>
            <person name="Peongsungnone V."/>
        </authorList>
    </citation>
    <scope>NUCLEOTIDE SEQUENCE [LARGE SCALE GENOMIC DNA]</scope>
    <source>
        <strain evidence="3 4">PM05-2</strain>
    </source>
</reference>
<evidence type="ECO:0000256" key="2">
    <source>
        <dbReference type="SAM" id="Phobius"/>
    </source>
</evidence>
<gene>
    <name evidence="3" type="ORF">K1Y72_34775</name>
</gene>
<keyword evidence="2" id="KW-1133">Transmembrane helix</keyword>
<evidence type="ECO:0000256" key="1">
    <source>
        <dbReference type="SAM" id="MobiDB-lite"/>
    </source>
</evidence>
<feature type="region of interest" description="Disordered" evidence="1">
    <location>
        <begin position="288"/>
        <end position="318"/>
    </location>
</feature>
<keyword evidence="4" id="KW-1185">Reference proteome</keyword>
<accession>A0ABS7G4C9</accession>
<comment type="caution">
    <text evidence="3">The sequence shown here is derived from an EMBL/GenBank/DDBJ whole genome shotgun (WGS) entry which is preliminary data.</text>
</comment>
<keyword evidence="2" id="KW-0812">Transmembrane</keyword>
<sequence length="496" mass="52622">MSDQGERGARWTEMNEQDGPTGSRPQQPHDVWGKIEEPAQRIEPKTVPEPGYEPLRPAPDEEEPAGPLFAAEPEVPARRPRPPARELPAADDDEPASGAGGEACRTYEIDDEHEAPTRDERVYDADDDGGPGTGPLFAAEPEVPARRPAVRDEPAPAASPASPASPAPAEPAAEDGVRVAPAAEQPAWEGSLFDGEDGGSAAADSRYVAPTGDHGPGKSGKPSSGNWQMPDWMADENAADAKLGVQGSLDDAGSGRSRLMLFGGVGLLAVAVLAAGGVYFVTKSGDSAASSDERRSATARTPAQPKASLPPDKPLRRFAGTPDRVLGFVKDPMSGLSYPRFAAPWQTPNKKNKLAVSGWSGQQIKVTERRAGQIWYGQFLTGLLSPSLQDSYQGPESARKVAALVAADLEAQYYGFQHRTVPLASQELTVGARKGWLVASYLTYKRPPFKATGEVVATAVIDTGKDVPAVAFASMPNTERKAWPDVNEFFGKLRAS</sequence>
<evidence type="ECO:0000313" key="3">
    <source>
        <dbReference type="EMBL" id="MBW8487562.1"/>
    </source>
</evidence>
<evidence type="ECO:0000313" key="4">
    <source>
        <dbReference type="Proteomes" id="UP000774570"/>
    </source>
</evidence>
<dbReference type="Proteomes" id="UP000774570">
    <property type="component" value="Unassembled WGS sequence"/>
</dbReference>
<feature type="compositionally biased region" description="Basic and acidic residues" evidence="1">
    <location>
        <begin position="1"/>
        <end position="10"/>
    </location>
</feature>
<feature type="region of interest" description="Disordered" evidence="1">
    <location>
        <begin position="1"/>
        <end position="231"/>
    </location>
</feature>
<feature type="transmembrane region" description="Helical" evidence="2">
    <location>
        <begin position="259"/>
        <end position="281"/>
    </location>
</feature>
<protein>
    <submittedName>
        <fullName evidence="3">Uncharacterized protein</fullName>
    </submittedName>
</protein>